<dbReference type="Proteomes" id="UP001158576">
    <property type="component" value="Chromosome XSR"/>
</dbReference>
<dbReference type="PANTHER" id="PTHR14894:SF0">
    <property type="entry name" value="CDK5 REGULATORY SUBUNIT-ASSOCIATED PROTEIN 3"/>
    <property type="match status" value="1"/>
</dbReference>
<gene>
    <name evidence="2" type="ORF">OKIOD_LOCUS8212</name>
</gene>
<dbReference type="EMBL" id="OU015569">
    <property type="protein sequence ID" value="CAG5099724.1"/>
    <property type="molecule type" value="Genomic_DNA"/>
</dbReference>
<evidence type="ECO:0000256" key="1">
    <source>
        <dbReference type="ARBA" id="ARBA00007478"/>
    </source>
</evidence>
<reference evidence="2 3" key="1">
    <citation type="submission" date="2021-04" db="EMBL/GenBank/DDBJ databases">
        <authorList>
            <person name="Bliznina A."/>
        </authorList>
    </citation>
    <scope>NUCLEOTIDE SEQUENCE [LARGE SCALE GENOMIC DNA]</scope>
</reference>
<keyword evidence="3" id="KW-1185">Reference proteome</keyword>
<sequence length="319" mass="36523">MVSDMDKSIDIAAGKIFDWLLDRRHCSAKWEKRVLPAREAAKELENEFADDPIYKELMSSFGYKRSRDELDFVFCSELLRRMEEKDGSAGWTGIGASNRVKKWSSVVSSYQKENAHWAECATSLTRLLQKELVSIERNSQKISQKQDECLKRNDALLKSAASCLTRYKEACSKLSVDSAHPIKPQILKELHSMPEKLLSISEKIASLAEVREYYLDFAAKSCQLEITTPSLDALKLIGEKPAATVFEYQEGRAPSKIIRDVNSEVYQTDFDLVEEVEVEDVEFEIEMIEEFELEEEDIEIEEESNGVLVNQTTGTRFYK</sequence>
<evidence type="ECO:0000313" key="2">
    <source>
        <dbReference type="EMBL" id="CAG5099724.1"/>
    </source>
</evidence>
<comment type="similarity">
    <text evidence="1">Belongs to the CDK5RAP3 family.</text>
</comment>
<protein>
    <submittedName>
        <fullName evidence="2">Oidioi.mRNA.OKI2018_I69.XSR.g16654.t1.cds</fullName>
    </submittedName>
</protein>
<name>A0ABN7SLP1_OIKDI</name>
<organism evidence="2 3">
    <name type="scientific">Oikopleura dioica</name>
    <name type="common">Tunicate</name>
    <dbReference type="NCBI Taxonomy" id="34765"/>
    <lineage>
        <taxon>Eukaryota</taxon>
        <taxon>Metazoa</taxon>
        <taxon>Chordata</taxon>
        <taxon>Tunicata</taxon>
        <taxon>Appendicularia</taxon>
        <taxon>Copelata</taxon>
        <taxon>Oikopleuridae</taxon>
        <taxon>Oikopleura</taxon>
    </lineage>
</organism>
<evidence type="ECO:0000313" key="3">
    <source>
        <dbReference type="Proteomes" id="UP001158576"/>
    </source>
</evidence>
<dbReference type="InterPro" id="IPR008491">
    <property type="entry name" value="CDK5RAP3"/>
</dbReference>
<accession>A0ABN7SLP1</accession>
<dbReference type="Pfam" id="PF05600">
    <property type="entry name" value="CDK5RAP3"/>
    <property type="match status" value="1"/>
</dbReference>
<proteinExistence type="inferred from homology"/>
<dbReference type="PANTHER" id="PTHR14894">
    <property type="entry name" value="CDK5 REGULATORY SUBUNIT-ASSOCIATED PROTEIN 3"/>
    <property type="match status" value="1"/>
</dbReference>